<gene>
    <name evidence="2" type="ORF">CYQ91_23870</name>
</gene>
<dbReference type="RefSeq" id="WP_124009218.1">
    <property type="nucleotide sequence ID" value="NZ_PKPZ01000038.1"/>
</dbReference>
<proteinExistence type="predicted"/>
<dbReference type="EMBL" id="PKPZ01000038">
    <property type="protein sequence ID" value="RPB32258.1"/>
    <property type="molecule type" value="Genomic_DNA"/>
</dbReference>
<accession>A0AAX1XGB3</accession>
<evidence type="ECO:0000259" key="1">
    <source>
        <dbReference type="SMART" id="SM00901"/>
    </source>
</evidence>
<comment type="caution">
    <text evidence="2">The sequence shown here is derived from an EMBL/GenBank/DDBJ whole genome shotgun (WGS) entry which is preliminary data.</text>
</comment>
<evidence type="ECO:0000313" key="3">
    <source>
        <dbReference type="Proteomes" id="UP000283878"/>
    </source>
</evidence>
<reference evidence="2 3" key="1">
    <citation type="journal article" date="2018" name="AMB Express">
        <title>Occurrence and significance of pathogenicity and fitness islands in environmental vibrios.</title>
        <authorList>
            <person name="Klein S."/>
            <person name="Pipes S."/>
            <person name="Lovell C.R."/>
        </authorList>
    </citation>
    <scope>NUCLEOTIDE SEQUENCE [LARGE SCALE GENOMIC DNA]</scope>
    <source>
        <strain evidence="2 3">JBS-8-11-1</strain>
    </source>
</reference>
<dbReference type="InterPro" id="IPR014966">
    <property type="entry name" value="FRG-dom"/>
</dbReference>
<organism evidence="2 3">
    <name type="scientific">Vibrio diabolicus</name>
    <dbReference type="NCBI Taxonomy" id="50719"/>
    <lineage>
        <taxon>Bacteria</taxon>
        <taxon>Pseudomonadati</taxon>
        <taxon>Pseudomonadota</taxon>
        <taxon>Gammaproteobacteria</taxon>
        <taxon>Vibrionales</taxon>
        <taxon>Vibrionaceae</taxon>
        <taxon>Vibrio</taxon>
        <taxon>Vibrio diabolicus subgroup</taxon>
    </lineage>
</organism>
<feature type="domain" description="FRG" evidence="1">
    <location>
        <begin position="22"/>
        <end position="126"/>
    </location>
</feature>
<dbReference type="AlphaFoldDB" id="A0AAX1XGB3"/>
<evidence type="ECO:0000313" key="2">
    <source>
        <dbReference type="EMBL" id="RPB32258.1"/>
    </source>
</evidence>
<dbReference type="Proteomes" id="UP000283878">
    <property type="component" value="Unassembled WGS sequence"/>
</dbReference>
<dbReference type="Pfam" id="PF08867">
    <property type="entry name" value="FRG"/>
    <property type="match status" value="1"/>
</dbReference>
<name>A0AAX1XGB3_9VIBR</name>
<sequence length="257" mass="29766">MKEVNLRDWEHFKEYISSNYSDEVGYVFRGHRDSSWKIESTLTRLSQRISSDITPAHLEIKQLQMFKLKIRGLRGKNPPKLDSNELWSLGQHYGLCTPLIDWSESAFIAAYFAFEHAEESSTGYRSIYALNRYGLEFDDDFKALPGVEFFEPIQDDNERIVSQAGLFTKIPTGEDLVSWLQKHNFGDYITKINVEDDYRLDAINDLRTMNILGSTVYPDLHGAAVTCNMWFETFSHNHEIKKSVKAMMKQLDISSLK</sequence>
<dbReference type="SMART" id="SM00901">
    <property type="entry name" value="FRG"/>
    <property type="match status" value="1"/>
</dbReference>
<protein>
    <recommendedName>
        <fullName evidence="1">FRG domain-containing protein</fullName>
    </recommendedName>
</protein>